<evidence type="ECO:0000313" key="4">
    <source>
        <dbReference type="Proteomes" id="UP001382904"/>
    </source>
</evidence>
<name>A0ABU8U7G0_9ACTN</name>
<evidence type="ECO:0000256" key="1">
    <source>
        <dbReference type="SAM" id="MobiDB-lite"/>
    </source>
</evidence>
<accession>A0ABU8U7G0</accession>
<evidence type="ECO:0000313" key="3">
    <source>
        <dbReference type="EMBL" id="MEJ8643816.1"/>
    </source>
</evidence>
<organism evidence="3 4">
    <name type="scientific">Streptomyces caledonius</name>
    <dbReference type="NCBI Taxonomy" id="3134107"/>
    <lineage>
        <taxon>Bacteria</taxon>
        <taxon>Bacillati</taxon>
        <taxon>Actinomycetota</taxon>
        <taxon>Actinomycetes</taxon>
        <taxon>Kitasatosporales</taxon>
        <taxon>Streptomycetaceae</taxon>
        <taxon>Streptomyces</taxon>
    </lineage>
</organism>
<dbReference type="Proteomes" id="UP001382904">
    <property type="component" value="Unassembled WGS sequence"/>
</dbReference>
<proteinExistence type="predicted"/>
<keyword evidence="4" id="KW-1185">Reference proteome</keyword>
<dbReference type="InterPro" id="IPR025938">
    <property type="entry name" value="RRXRR_dom"/>
</dbReference>
<sequence length="97" mass="11185">MMRRADYRRRRRSANLRYRAPRYENRPRPAGWLPRPCVTASTPPCLSSRDSAGMRRLSRSMWNRSPSIRPLSPESGPPRFGATRTRRSPDPRSASSS</sequence>
<dbReference type="EMBL" id="JBBKAM010000002">
    <property type="protein sequence ID" value="MEJ8643816.1"/>
    <property type="molecule type" value="Genomic_DNA"/>
</dbReference>
<comment type="caution">
    <text evidence="3">The sequence shown here is derived from an EMBL/GenBank/DDBJ whole genome shotgun (WGS) entry which is preliminary data.</text>
</comment>
<evidence type="ECO:0000259" key="2">
    <source>
        <dbReference type="Pfam" id="PF14239"/>
    </source>
</evidence>
<feature type="compositionally biased region" description="Polar residues" evidence="1">
    <location>
        <begin position="39"/>
        <end position="50"/>
    </location>
</feature>
<feature type="domain" description="RRXRR" evidence="2">
    <location>
        <begin position="1"/>
        <end position="34"/>
    </location>
</feature>
<feature type="compositionally biased region" description="Basic residues" evidence="1">
    <location>
        <begin position="1"/>
        <end position="14"/>
    </location>
</feature>
<protein>
    <submittedName>
        <fullName evidence="3">RRXRR domain-containing protein</fullName>
    </submittedName>
</protein>
<dbReference type="Pfam" id="PF14239">
    <property type="entry name" value="RRXRR"/>
    <property type="match status" value="1"/>
</dbReference>
<reference evidence="3 4" key="1">
    <citation type="submission" date="2024-03" db="EMBL/GenBank/DDBJ databases">
        <title>Novel Streptomyces species of biotechnological and ecological value are a feature of Machair soil.</title>
        <authorList>
            <person name="Prole J.R."/>
            <person name="Goodfellow M."/>
            <person name="Allenby N."/>
            <person name="Ward A.C."/>
        </authorList>
    </citation>
    <scope>NUCLEOTIDE SEQUENCE [LARGE SCALE GENOMIC DNA]</scope>
    <source>
        <strain evidence="3 4">MS1.HAVA.3</strain>
    </source>
</reference>
<gene>
    <name evidence="3" type="ORF">WKI68_25495</name>
</gene>
<feature type="region of interest" description="Disordered" evidence="1">
    <location>
        <begin position="1"/>
        <end position="97"/>
    </location>
</feature>